<dbReference type="CDD" id="cd00267">
    <property type="entry name" value="ABC_ATPase"/>
    <property type="match status" value="1"/>
</dbReference>
<dbReference type="InterPro" id="IPR003439">
    <property type="entry name" value="ABC_transporter-like_ATP-bd"/>
</dbReference>
<dbReference type="PANTHER" id="PTHR43038:SF3">
    <property type="entry name" value="ABC TRANSPORTER G FAMILY MEMBER 20 ISOFORM X1"/>
    <property type="match status" value="1"/>
</dbReference>
<feature type="compositionally biased region" description="Low complexity" evidence="3">
    <location>
        <begin position="367"/>
        <end position="376"/>
    </location>
</feature>
<dbReference type="SMART" id="SM00382">
    <property type="entry name" value="AAA"/>
    <property type="match status" value="1"/>
</dbReference>
<protein>
    <submittedName>
        <fullName evidence="5">ATP-binding cassette domain-containing protein</fullName>
    </submittedName>
</protein>
<evidence type="ECO:0000256" key="3">
    <source>
        <dbReference type="SAM" id="MobiDB-lite"/>
    </source>
</evidence>
<gene>
    <name evidence="5" type="ORF">OWR29_45145</name>
</gene>
<dbReference type="InterPro" id="IPR003593">
    <property type="entry name" value="AAA+_ATPase"/>
</dbReference>
<organism evidence="5 6">
    <name type="scientific">Paractinoplanes pyxinae</name>
    <dbReference type="NCBI Taxonomy" id="2997416"/>
    <lineage>
        <taxon>Bacteria</taxon>
        <taxon>Bacillati</taxon>
        <taxon>Actinomycetota</taxon>
        <taxon>Actinomycetes</taxon>
        <taxon>Micromonosporales</taxon>
        <taxon>Micromonosporaceae</taxon>
        <taxon>Paractinoplanes</taxon>
    </lineage>
</organism>
<keyword evidence="2 5" id="KW-0067">ATP-binding</keyword>
<name>A0ABT4BFD3_9ACTN</name>
<feature type="compositionally biased region" description="Polar residues" evidence="3">
    <location>
        <begin position="244"/>
        <end position="259"/>
    </location>
</feature>
<accession>A0ABT4BFD3</accession>
<evidence type="ECO:0000259" key="4">
    <source>
        <dbReference type="PROSITE" id="PS50893"/>
    </source>
</evidence>
<dbReference type="Gene3D" id="3.40.50.300">
    <property type="entry name" value="P-loop containing nucleotide triphosphate hydrolases"/>
    <property type="match status" value="1"/>
</dbReference>
<keyword evidence="6" id="KW-1185">Reference proteome</keyword>
<dbReference type="GO" id="GO:0005524">
    <property type="term" value="F:ATP binding"/>
    <property type="evidence" value="ECO:0007669"/>
    <property type="project" value="UniProtKB-KW"/>
</dbReference>
<proteinExistence type="predicted"/>
<dbReference type="InterPro" id="IPR027417">
    <property type="entry name" value="P-loop_NTPase"/>
</dbReference>
<dbReference type="PANTHER" id="PTHR43038">
    <property type="entry name" value="ATP-BINDING CASSETTE, SUB-FAMILY H, MEMBER 1"/>
    <property type="match status" value="1"/>
</dbReference>
<feature type="domain" description="ABC transporter" evidence="4">
    <location>
        <begin position="6"/>
        <end position="220"/>
    </location>
</feature>
<dbReference type="PROSITE" id="PS50893">
    <property type="entry name" value="ABC_TRANSPORTER_2"/>
    <property type="match status" value="1"/>
</dbReference>
<sequence>MPVLIARGAGVRQRRRRGRDPWLFRDLDVTVEPGDLVAVTGPPGSGRTTMLLALARRFRLNAGSVELHGRASLGYVPEVSIPEPVFTVTEHVRERLMLLGRPRSEAAGVDLHGLDPQKQGQDLSPYEKQVLGLVLAQLAHPAVIALDAYDDGLDSRERDTLWHLITTLTASGTAVILTTRKIDPTQVTTVISLGNDSVPPNTDKYGLDGAADSAWAPVSPGSDTAHGTPAVSSAGQELPRAPEQSASEKPTPSPVQESSAEPKPDRSTSEEPPVGSGPSAPATSQGTPESPPASKPAPAGESLAACESSAEGESSAVRKPSAAGELSAAREPSAAGEPSPAREASAAGESSAEQKPSGAGESSAAREPSAPGQPSAPGAPSPGREPSPAREPSAAGELPAGREGSAAGGLVAASDTTASSGASSAPESVAPVVESEPVAEAEPMAVCAPTEAVQADVVLDEEREHPHKEPETPSHSRGL</sequence>
<comment type="caution">
    <text evidence="5">The sequence shown here is derived from an EMBL/GenBank/DDBJ whole genome shotgun (WGS) entry which is preliminary data.</text>
</comment>
<feature type="compositionally biased region" description="Low complexity" evidence="3">
    <location>
        <begin position="327"/>
        <end position="353"/>
    </location>
</feature>
<feature type="compositionally biased region" description="Basic and acidic residues" evidence="3">
    <location>
        <begin position="460"/>
        <end position="479"/>
    </location>
</feature>
<dbReference type="SUPFAM" id="SSF52540">
    <property type="entry name" value="P-loop containing nucleoside triphosphate hydrolases"/>
    <property type="match status" value="1"/>
</dbReference>
<evidence type="ECO:0000256" key="1">
    <source>
        <dbReference type="ARBA" id="ARBA00022741"/>
    </source>
</evidence>
<feature type="compositionally biased region" description="Low complexity" evidence="3">
    <location>
        <begin position="296"/>
        <end position="315"/>
    </location>
</feature>
<reference evidence="5" key="1">
    <citation type="submission" date="2022-11" db="EMBL/GenBank/DDBJ databases">
        <authorList>
            <person name="Somphong A."/>
            <person name="Phongsopitanun W."/>
        </authorList>
    </citation>
    <scope>NUCLEOTIDE SEQUENCE</scope>
    <source>
        <strain evidence="5">Pm04-4</strain>
    </source>
</reference>
<dbReference type="RefSeq" id="WP_267569837.1">
    <property type="nucleotide sequence ID" value="NZ_JAPNTZ010000024.1"/>
</dbReference>
<feature type="compositionally biased region" description="Basic and acidic residues" evidence="3">
    <location>
        <begin position="260"/>
        <end position="269"/>
    </location>
</feature>
<keyword evidence="1" id="KW-0547">Nucleotide-binding</keyword>
<dbReference type="EMBL" id="JAPNTZ010000024">
    <property type="protein sequence ID" value="MCY1145234.1"/>
    <property type="molecule type" value="Genomic_DNA"/>
</dbReference>
<dbReference type="Pfam" id="PF00005">
    <property type="entry name" value="ABC_tran"/>
    <property type="match status" value="1"/>
</dbReference>
<evidence type="ECO:0000313" key="6">
    <source>
        <dbReference type="Proteomes" id="UP001151002"/>
    </source>
</evidence>
<feature type="region of interest" description="Disordered" evidence="3">
    <location>
        <begin position="194"/>
        <end position="479"/>
    </location>
</feature>
<dbReference type="Proteomes" id="UP001151002">
    <property type="component" value="Unassembled WGS sequence"/>
</dbReference>
<evidence type="ECO:0000256" key="2">
    <source>
        <dbReference type="ARBA" id="ARBA00022840"/>
    </source>
</evidence>
<evidence type="ECO:0000313" key="5">
    <source>
        <dbReference type="EMBL" id="MCY1145234.1"/>
    </source>
</evidence>
<feature type="compositionally biased region" description="Low complexity" evidence="3">
    <location>
        <begin position="411"/>
        <end position="449"/>
    </location>
</feature>